<evidence type="ECO:0000259" key="4">
    <source>
        <dbReference type="PROSITE" id="PS50893"/>
    </source>
</evidence>
<name>A0A644WWZ2_9ZZZZ</name>
<dbReference type="PROSITE" id="PS00211">
    <property type="entry name" value="ABC_TRANSPORTER_1"/>
    <property type="match status" value="1"/>
</dbReference>
<dbReference type="Pfam" id="PF08402">
    <property type="entry name" value="TOBE_2"/>
    <property type="match status" value="1"/>
</dbReference>
<dbReference type="SMART" id="SM00382">
    <property type="entry name" value="AAA"/>
    <property type="match status" value="1"/>
</dbReference>
<dbReference type="Pfam" id="PF00005">
    <property type="entry name" value="ABC_tran"/>
    <property type="match status" value="1"/>
</dbReference>
<comment type="caution">
    <text evidence="5">The sequence shown here is derived from an EMBL/GenBank/DDBJ whole genome shotgun (WGS) entry which is preliminary data.</text>
</comment>
<sequence length="361" mass="40442">MSVAITIRNAVKIYGKNIVIPDLSVEIKEGEFFTLLGPSGCGKTTLLRMIAGFNTIEGGEFYFGDKLVNELNPAKRNIGMVFQNYAIFPHLTVRQNVAFGLRTRKLSTEEIRTRTDEFLELMQISEYADRLPEKLSGGQQQRVALARALVIQPDVLLMDEPLSNLDAKLRVEMRSVIKEIQNKLSITTIYVTHDQEEAMAVSDRIAVMDKGVIQQIGSPQVLYQRPANKFVAGFIGKTNIITRALVPQENTIKLQISDSYAIDIPGIHHQNRTQVLVSIRPEDFQIVEDTEGMTATVDDSIFLGLMTNYFVTLETGERADIIQESTINSIYSKGSTIRLQVNVEKINVFSEDGAKNLLLEE</sequence>
<accession>A0A644WWZ2</accession>
<dbReference type="Gene3D" id="2.40.50.140">
    <property type="entry name" value="Nucleic acid-binding proteins"/>
    <property type="match status" value="1"/>
</dbReference>
<dbReference type="SUPFAM" id="SSF52540">
    <property type="entry name" value="P-loop containing nucleoside triphosphate hydrolases"/>
    <property type="match status" value="1"/>
</dbReference>
<keyword evidence="3 5" id="KW-0067">ATP-binding</keyword>
<dbReference type="AlphaFoldDB" id="A0A644WWZ2"/>
<dbReference type="GO" id="GO:0022857">
    <property type="term" value="F:transmembrane transporter activity"/>
    <property type="evidence" value="ECO:0007669"/>
    <property type="project" value="InterPro"/>
</dbReference>
<dbReference type="InterPro" id="IPR012340">
    <property type="entry name" value="NA-bd_OB-fold"/>
</dbReference>
<protein>
    <submittedName>
        <fullName evidence="5">Maltose/maltodextrin import ATP-binding protein MalK</fullName>
    </submittedName>
</protein>
<proteinExistence type="predicted"/>
<dbReference type="FunFam" id="3.40.50.300:FF:000042">
    <property type="entry name" value="Maltose/maltodextrin ABC transporter, ATP-binding protein"/>
    <property type="match status" value="1"/>
</dbReference>
<reference evidence="5" key="1">
    <citation type="submission" date="2019-08" db="EMBL/GenBank/DDBJ databases">
        <authorList>
            <person name="Kucharzyk K."/>
            <person name="Murdoch R.W."/>
            <person name="Higgins S."/>
            <person name="Loffler F."/>
        </authorList>
    </citation>
    <scope>NUCLEOTIDE SEQUENCE</scope>
</reference>
<feature type="domain" description="ABC transporter" evidence="4">
    <location>
        <begin position="5"/>
        <end position="235"/>
    </location>
</feature>
<dbReference type="GO" id="GO:0016887">
    <property type="term" value="F:ATP hydrolysis activity"/>
    <property type="evidence" value="ECO:0007669"/>
    <property type="project" value="InterPro"/>
</dbReference>
<dbReference type="EMBL" id="VSSQ01001437">
    <property type="protein sequence ID" value="MPM08319.1"/>
    <property type="molecule type" value="Genomic_DNA"/>
</dbReference>
<dbReference type="InterPro" id="IPR017871">
    <property type="entry name" value="ABC_transporter-like_CS"/>
</dbReference>
<dbReference type="Gene3D" id="3.40.50.300">
    <property type="entry name" value="P-loop containing nucleotide triphosphate hydrolases"/>
    <property type="match status" value="1"/>
</dbReference>
<evidence type="ECO:0000313" key="5">
    <source>
        <dbReference type="EMBL" id="MPM08319.1"/>
    </source>
</evidence>
<organism evidence="5">
    <name type="scientific">bioreactor metagenome</name>
    <dbReference type="NCBI Taxonomy" id="1076179"/>
    <lineage>
        <taxon>unclassified sequences</taxon>
        <taxon>metagenomes</taxon>
        <taxon>ecological metagenomes</taxon>
    </lineage>
</organism>
<dbReference type="Gene3D" id="2.40.50.100">
    <property type="match status" value="1"/>
</dbReference>
<dbReference type="InterPro" id="IPR003593">
    <property type="entry name" value="AAA+_ATPase"/>
</dbReference>
<dbReference type="PANTHER" id="PTHR42781:SF4">
    <property type="entry name" value="SPERMIDINE_PUTRESCINE IMPORT ATP-BINDING PROTEIN POTA"/>
    <property type="match status" value="1"/>
</dbReference>
<dbReference type="InterPro" id="IPR003439">
    <property type="entry name" value="ABC_transporter-like_ATP-bd"/>
</dbReference>
<dbReference type="PROSITE" id="PS50893">
    <property type="entry name" value="ABC_TRANSPORTER_2"/>
    <property type="match status" value="1"/>
</dbReference>
<evidence type="ECO:0000256" key="3">
    <source>
        <dbReference type="ARBA" id="ARBA00022840"/>
    </source>
</evidence>
<dbReference type="InterPro" id="IPR008995">
    <property type="entry name" value="Mo/tungstate-bd_C_term_dom"/>
</dbReference>
<dbReference type="InterPro" id="IPR013611">
    <property type="entry name" value="Transp-assoc_OB_typ2"/>
</dbReference>
<dbReference type="InterPro" id="IPR050093">
    <property type="entry name" value="ABC_SmlMolc_Importer"/>
</dbReference>
<dbReference type="GO" id="GO:0043190">
    <property type="term" value="C:ATP-binding cassette (ABC) transporter complex"/>
    <property type="evidence" value="ECO:0007669"/>
    <property type="project" value="InterPro"/>
</dbReference>
<keyword evidence="1" id="KW-0813">Transport</keyword>
<dbReference type="GO" id="GO:0005524">
    <property type="term" value="F:ATP binding"/>
    <property type="evidence" value="ECO:0007669"/>
    <property type="project" value="UniProtKB-KW"/>
</dbReference>
<evidence type="ECO:0000256" key="2">
    <source>
        <dbReference type="ARBA" id="ARBA00022741"/>
    </source>
</evidence>
<evidence type="ECO:0000256" key="1">
    <source>
        <dbReference type="ARBA" id="ARBA00022448"/>
    </source>
</evidence>
<dbReference type="InterPro" id="IPR027417">
    <property type="entry name" value="P-loop_NTPase"/>
</dbReference>
<dbReference type="SUPFAM" id="SSF50331">
    <property type="entry name" value="MOP-like"/>
    <property type="match status" value="1"/>
</dbReference>
<dbReference type="PANTHER" id="PTHR42781">
    <property type="entry name" value="SPERMIDINE/PUTRESCINE IMPORT ATP-BINDING PROTEIN POTA"/>
    <property type="match status" value="1"/>
</dbReference>
<keyword evidence="2" id="KW-0547">Nucleotide-binding</keyword>
<gene>
    <name evidence="5" type="primary">malK_8</name>
    <name evidence="5" type="ORF">SDC9_54631</name>
</gene>